<protein>
    <submittedName>
        <fullName evidence="3">Uncharacterized protein</fullName>
    </submittedName>
</protein>
<sequence>MRPGRSAAQESFHVHQTSAQNGIDAATIAQKSVHIWQQHFSALPKNNCLMATQTTTAAKDTIRERLLVTTAVNRTKQRHQCNQQTKQRERQKRSPCSENNKVTQKQARIAIGNQSTY</sequence>
<feature type="compositionally biased region" description="Polar residues" evidence="1">
    <location>
        <begin position="94"/>
        <end position="117"/>
    </location>
</feature>
<feature type="compositionally biased region" description="Polar residues" evidence="1">
    <location>
        <begin position="73"/>
        <end position="85"/>
    </location>
</feature>
<name>A0A914W506_9BILA</name>
<evidence type="ECO:0000313" key="3">
    <source>
        <dbReference type="WBParaSite" id="PSAMB.scaffold3259size19033.g20903.t1"/>
    </source>
</evidence>
<evidence type="ECO:0000256" key="1">
    <source>
        <dbReference type="SAM" id="MobiDB-lite"/>
    </source>
</evidence>
<dbReference type="Proteomes" id="UP000887566">
    <property type="component" value="Unplaced"/>
</dbReference>
<accession>A0A914W506</accession>
<proteinExistence type="predicted"/>
<reference evidence="3" key="1">
    <citation type="submission" date="2022-11" db="UniProtKB">
        <authorList>
            <consortium name="WormBaseParasite"/>
        </authorList>
    </citation>
    <scope>IDENTIFICATION</scope>
</reference>
<organism evidence="2 3">
    <name type="scientific">Plectus sambesii</name>
    <dbReference type="NCBI Taxonomy" id="2011161"/>
    <lineage>
        <taxon>Eukaryota</taxon>
        <taxon>Metazoa</taxon>
        <taxon>Ecdysozoa</taxon>
        <taxon>Nematoda</taxon>
        <taxon>Chromadorea</taxon>
        <taxon>Plectida</taxon>
        <taxon>Plectina</taxon>
        <taxon>Plectoidea</taxon>
        <taxon>Plectidae</taxon>
        <taxon>Plectus</taxon>
    </lineage>
</organism>
<feature type="region of interest" description="Disordered" evidence="1">
    <location>
        <begin position="73"/>
        <end position="117"/>
    </location>
</feature>
<keyword evidence="2" id="KW-1185">Reference proteome</keyword>
<dbReference type="WBParaSite" id="PSAMB.scaffold3259size19033.g20903.t1">
    <property type="protein sequence ID" value="PSAMB.scaffold3259size19033.g20903.t1"/>
    <property type="gene ID" value="PSAMB.scaffold3259size19033.g20903"/>
</dbReference>
<evidence type="ECO:0000313" key="2">
    <source>
        <dbReference type="Proteomes" id="UP000887566"/>
    </source>
</evidence>
<dbReference type="AlphaFoldDB" id="A0A914W506"/>